<gene>
    <name evidence="3" type="ORF">L203_100820</name>
</gene>
<feature type="compositionally biased region" description="Polar residues" evidence="2">
    <location>
        <begin position="295"/>
        <end position="304"/>
    </location>
</feature>
<feature type="region of interest" description="Disordered" evidence="2">
    <location>
        <begin position="109"/>
        <end position="158"/>
    </location>
</feature>
<feature type="compositionally biased region" description="Low complexity" evidence="2">
    <location>
        <begin position="274"/>
        <end position="288"/>
    </location>
</feature>
<dbReference type="GeneID" id="91085034"/>
<reference evidence="3" key="1">
    <citation type="submission" date="2016-06" db="EMBL/GenBank/DDBJ databases">
        <authorList>
            <person name="Cuomo C."/>
            <person name="Litvintseva A."/>
            <person name="Heitman J."/>
            <person name="Chen Y."/>
            <person name="Sun S."/>
            <person name="Springer D."/>
            <person name="Dromer F."/>
            <person name="Young S."/>
            <person name="Zeng Q."/>
            <person name="Chapman S."/>
            <person name="Gujja S."/>
            <person name="Saif S."/>
            <person name="Birren B."/>
        </authorList>
    </citation>
    <scope>NUCLEOTIDE SEQUENCE</scope>
    <source>
        <strain evidence="3">CBS 7841</strain>
    </source>
</reference>
<feature type="region of interest" description="Disordered" evidence="2">
    <location>
        <begin position="248"/>
        <end position="310"/>
    </location>
</feature>
<evidence type="ECO:0000313" key="3">
    <source>
        <dbReference type="EMBL" id="WVN85671.1"/>
    </source>
</evidence>
<feature type="compositionally biased region" description="Polar residues" evidence="2">
    <location>
        <begin position="1"/>
        <end position="14"/>
    </location>
</feature>
<evidence type="ECO:0000313" key="4">
    <source>
        <dbReference type="Proteomes" id="UP000094043"/>
    </source>
</evidence>
<feature type="compositionally biased region" description="Low complexity" evidence="2">
    <location>
        <begin position="125"/>
        <end position="140"/>
    </location>
</feature>
<dbReference type="KEGG" id="cdep:91085034"/>
<evidence type="ECO:0000256" key="2">
    <source>
        <dbReference type="SAM" id="MobiDB-lite"/>
    </source>
</evidence>
<reference evidence="3" key="3">
    <citation type="submission" date="2024-01" db="EMBL/GenBank/DDBJ databases">
        <authorList>
            <person name="Coelho M.A."/>
            <person name="David-Palma M."/>
            <person name="Shea T."/>
            <person name="Sun S."/>
            <person name="Cuomo C.A."/>
            <person name="Heitman J."/>
        </authorList>
    </citation>
    <scope>NUCLEOTIDE SEQUENCE</scope>
    <source>
        <strain evidence="3">CBS 7841</strain>
    </source>
</reference>
<feature type="compositionally biased region" description="Low complexity" evidence="2">
    <location>
        <begin position="248"/>
        <end position="258"/>
    </location>
</feature>
<protein>
    <recommendedName>
        <fullName evidence="5">DUF4048 domain-containing protein</fullName>
    </recommendedName>
</protein>
<keyword evidence="4" id="KW-1185">Reference proteome</keyword>
<dbReference type="Proteomes" id="UP000094043">
    <property type="component" value="Chromosome 1"/>
</dbReference>
<name>A0AAJ8JNV8_9TREE</name>
<keyword evidence="1" id="KW-0175">Coiled coil</keyword>
<feature type="region of interest" description="Disordered" evidence="2">
    <location>
        <begin position="196"/>
        <end position="223"/>
    </location>
</feature>
<proteinExistence type="predicted"/>
<sequence>MRSTTPPAAENASNPALKRLSMATRPVSLEVERAAAPTRPSKRVSTVLSSPLRKGGKAGQTLIDQHTDLLQLIAQKERRVNDLKQELRQEEAALEELKSRWAVVLSTSSSAATPYRRTHTQPSHSLSLSTSTAASSSLATVDEPAGLDPPSGPGSGIEKILTGLAKHTEDYISPEVLEGGKKFLGTLWKTVGAAATGDVPMENGHGSQNRRSLSIIPPDQTRRESWGHLRSSFDLSGLQSMISPWSSTASSALSSSSSHPQLYHPDSSPSSRKTANSSAPSSLTSQSTPRPPRFSPNSTAIEETTEQRSV</sequence>
<dbReference type="EMBL" id="CP143784">
    <property type="protein sequence ID" value="WVN85671.1"/>
    <property type="molecule type" value="Genomic_DNA"/>
</dbReference>
<reference evidence="3" key="2">
    <citation type="journal article" date="2022" name="Elife">
        <title>Obligate sexual reproduction of a homothallic fungus closely related to the Cryptococcus pathogenic species complex.</title>
        <authorList>
            <person name="Passer A.R."/>
            <person name="Clancey S.A."/>
            <person name="Shea T."/>
            <person name="David-Palma M."/>
            <person name="Averette A.F."/>
            <person name="Boekhout T."/>
            <person name="Porcel B.M."/>
            <person name="Nowrousian M."/>
            <person name="Cuomo C.A."/>
            <person name="Sun S."/>
            <person name="Heitman J."/>
            <person name="Coelho M.A."/>
        </authorList>
    </citation>
    <scope>NUCLEOTIDE SEQUENCE</scope>
    <source>
        <strain evidence="3">CBS 7841</strain>
    </source>
</reference>
<dbReference type="AlphaFoldDB" id="A0AAJ8JNV8"/>
<dbReference type="RefSeq" id="XP_066066371.1">
    <property type="nucleotide sequence ID" value="XM_066210274.1"/>
</dbReference>
<organism evidence="3 4">
    <name type="scientific">Cryptococcus depauperatus CBS 7841</name>
    <dbReference type="NCBI Taxonomy" id="1295531"/>
    <lineage>
        <taxon>Eukaryota</taxon>
        <taxon>Fungi</taxon>
        <taxon>Dikarya</taxon>
        <taxon>Basidiomycota</taxon>
        <taxon>Agaricomycotina</taxon>
        <taxon>Tremellomycetes</taxon>
        <taxon>Tremellales</taxon>
        <taxon>Cryptococcaceae</taxon>
        <taxon>Cryptococcus</taxon>
    </lineage>
</organism>
<evidence type="ECO:0008006" key="5">
    <source>
        <dbReference type="Google" id="ProtNLM"/>
    </source>
</evidence>
<accession>A0AAJ8JNV8</accession>
<feature type="region of interest" description="Disordered" evidence="2">
    <location>
        <begin position="1"/>
        <end position="59"/>
    </location>
</feature>
<evidence type="ECO:0000256" key="1">
    <source>
        <dbReference type="SAM" id="Coils"/>
    </source>
</evidence>
<feature type="coiled-coil region" evidence="1">
    <location>
        <begin position="66"/>
        <end position="100"/>
    </location>
</feature>